<feature type="compositionally biased region" description="Low complexity" evidence="1">
    <location>
        <begin position="424"/>
        <end position="439"/>
    </location>
</feature>
<proteinExistence type="predicted"/>
<feature type="compositionally biased region" description="Basic residues" evidence="1">
    <location>
        <begin position="378"/>
        <end position="388"/>
    </location>
</feature>
<protein>
    <submittedName>
        <fullName evidence="2">Uncharacterized protein</fullName>
    </submittedName>
</protein>
<accession>A0A1L7XEH3</accession>
<evidence type="ECO:0000313" key="2">
    <source>
        <dbReference type="EMBL" id="CZR63357.1"/>
    </source>
</evidence>
<name>A0A1L7XEH3_9HELO</name>
<gene>
    <name evidence="2" type="ORF">PAC_13254</name>
</gene>
<dbReference type="EMBL" id="FJOG01000023">
    <property type="protein sequence ID" value="CZR63357.1"/>
    <property type="molecule type" value="Genomic_DNA"/>
</dbReference>
<feature type="region of interest" description="Disordered" evidence="1">
    <location>
        <begin position="306"/>
        <end position="337"/>
    </location>
</feature>
<dbReference type="Proteomes" id="UP000184330">
    <property type="component" value="Unassembled WGS sequence"/>
</dbReference>
<feature type="compositionally biased region" description="Polar residues" evidence="1">
    <location>
        <begin position="395"/>
        <end position="423"/>
    </location>
</feature>
<evidence type="ECO:0000256" key="1">
    <source>
        <dbReference type="SAM" id="MobiDB-lite"/>
    </source>
</evidence>
<keyword evidence="3" id="KW-1185">Reference proteome</keyword>
<sequence length="511" mass="52166">MQYLTTSPRFQRMQNRVKRDDPFFPITTTIKHATHPLSLAFEPPHVASLSIKRSSSLPSSQYENRHLGVSSWLSLPNFWSWGNSLPWGWNPINKLPPCGPDGKHTLPAAESSSTEALPLTSSEVASTSALAEAFSSMELAPVQSSQAAATSAEAVIQPVSSQIQDFVPAASSFVEPAIPSSQAQFAAAPLSTAAQAYIPASSPIQEVLLAASIVVVAINPPALSPVPDLLPSASNPADVVSLPASSLVPAIVASASAPVEAAPPTSSLIQDVVSPVSATAHIVELAAASSLVQEIASSPSTLVQDVVQSSSPAGDINPSDSPAAPTVEAAPSTQVDASIAPASSGEAVVPVGGHFIPADASVTIAPEVSAPPAQTKPNSKKSSKKASKTAKSQSVTQSNLPLYHNQTIPSNGTGASNGTSRNGTLTSEEPSGSTESPAPQCALPASPMCCTPTETIHGALTPATGFTCKPAMFAGPSCSGVSICCDKLAIDKCTGNDKENVLPPVLFGQTN</sequence>
<reference evidence="2 3" key="1">
    <citation type="submission" date="2016-03" db="EMBL/GenBank/DDBJ databases">
        <authorList>
            <person name="Ploux O."/>
        </authorList>
    </citation>
    <scope>NUCLEOTIDE SEQUENCE [LARGE SCALE GENOMIC DNA]</scope>
    <source>
        <strain evidence="2 3">UAMH 11012</strain>
    </source>
</reference>
<dbReference type="AlphaFoldDB" id="A0A1L7XEH3"/>
<organism evidence="2 3">
    <name type="scientific">Phialocephala subalpina</name>
    <dbReference type="NCBI Taxonomy" id="576137"/>
    <lineage>
        <taxon>Eukaryota</taxon>
        <taxon>Fungi</taxon>
        <taxon>Dikarya</taxon>
        <taxon>Ascomycota</taxon>
        <taxon>Pezizomycotina</taxon>
        <taxon>Leotiomycetes</taxon>
        <taxon>Helotiales</taxon>
        <taxon>Mollisiaceae</taxon>
        <taxon>Phialocephala</taxon>
        <taxon>Phialocephala fortinii species complex</taxon>
    </lineage>
</organism>
<dbReference type="OrthoDB" id="10653079at2759"/>
<feature type="region of interest" description="Disordered" evidence="1">
    <location>
        <begin position="368"/>
        <end position="440"/>
    </location>
</feature>
<evidence type="ECO:0000313" key="3">
    <source>
        <dbReference type="Proteomes" id="UP000184330"/>
    </source>
</evidence>